<keyword evidence="1 7" id="KW-0436">Ligase</keyword>
<dbReference type="GeneID" id="108675764"/>
<dbReference type="InterPro" id="IPR020845">
    <property type="entry name" value="AMP-binding_CS"/>
</dbReference>
<dbReference type="AlphaFoldDB" id="A0A8B7P2L9"/>
<gene>
    <name evidence="7" type="primary">LOC108675764</name>
</gene>
<dbReference type="GO" id="GO:0004467">
    <property type="term" value="F:long-chain fatty acid-CoA ligase activity"/>
    <property type="evidence" value="ECO:0007669"/>
    <property type="project" value="UniProtKB-EC"/>
</dbReference>
<reference evidence="7" key="1">
    <citation type="submission" date="2025-08" db="UniProtKB">
        <authorList>
            <consortium name="RefSeq"/>
        </authorList>
    </citation>
    <scope>IDENTIFICATION</scope>
    <source>
        <tissue evidence="7">Whole organism</tissue>
    </source>
</reference>
<dbReference type="Pfam" id="PF23562">
    <property type="entry name" value="AMP-binding_C_3"/>
    <property type="match status" value="1"/>
</dbReference>
<accession>A0A8B7P2L9</accession>
<dbReference type="SUPFAM" id="SSF56801">
    <property type="entry name" value="Acetyl-CoA synthetase-like"/>
    <property type="match status" value="1"/>
</dbReference>
<proteinExistence type="predicted"/>
<organism evidence="6 7">
    <name type="scientific">Hyalella azteca</name>
    <name type="common">Amphipod</name>
    <dbReference type="NCBI Taxonomy" id="294128"/>
    <lineage>
        <taxon>Eukaryota</taxon>
        <taxon>Metazoa</taxon>
        <taxon>Ecdysozoa</taxon>
        <taxon>Arthropoda</taxon>
        <taxon>Crustacea</taxon>
        <taxon>Multicrustacea</taxon>
        <taxon>Malacostraca</taxon>
        <taxon>Eumalacostraca</taxon>
        <taxon>Peracarida</taxon>
        <taxon>Amphipoda</taxon>
        <taxon>Senticaudata</taxon>
        <taxon>Talitrida</taxon>
        <taxon>Talitroidea</taxon>
        <taxon>Hyalellidae</taxon>
        <taxon>Hyalella</taxon>
    </lineage>
</organism>
<dbReference type="Proteomes" id="UP000694843">
    <property type="component" value="Unplaced"/>
</dbReference>
<dbReference type="PANTHER" id="PTHR43272:SF32">
    <property type="entry name" value="AMP-DEPENDENT SYNTHETASE_LIGASE DOMAIN-CONTAINING PROTEIN"/>
    <property type="match status" value="1"/>
</dbReference>
<dbReference type="KEGG" id="hazt:108675764"/>
<evidence type="ECO:0000313" key="6">
    <source>
        <dbReference type="Proteomes" id="UP000694843"/>
    </source>
</evidence>
<feature type="domain" description="AMP-dependent synthetase/ligase" evidence="5">
    <location>
        <begin position="54"/>
        <end position="480"/>
    </location>
</feature>
<evidence type="ECO:0000256" key="4">
    <source>
        <dbReference type="ARBA" id="ARBA00026121"/>
    </source>
</evidence>
<dbReference type="Gene3D" id="3.40.50.12780">
    <property type="entry name" value="N-terminal domain of ligase-like"/>
    <property type="match status" value="2"/>
</dbReference>
<dbReference type="InterPro" id="IPR000873">
    <property type="entry name" value="AMP-dep_synth/lig_dom"/>
</dbReference>
<dbReference type="InterPro" id="IPR042099">
    <property type="entry name" value="ANL_N_sf"/>
</dbReference>
<keyword evidence="3" id="KW-0443">Lipid metabolism</keyword>
<dbReference type="PANTHER" id="PTHR43272">
    <property type="entry name" value="LONG-CHAIN-FATTY-ACID--COA LIGASE"/>
    <property type="match status" value="1"/>
</dbReference>
<keyword evidence="6" id="KW-1185">Reference proteome</keyword>
<dbReference type="OrthoDB" id="3633556at2759"/>
<dbReference type="RefSeq" id="XP_018019281.1">
    <property type="nucleotide sequence ID" value="XM_018163792.2"/>
</dbReference>
<evidence type="ECO:0000256" key="2">
    <source>
        <dbReference type="ARBA" id="ARBA00022832"/>
    </source>
</evidence>
<sequence length="635" mass="70200">MANSELMHNMGPDQILPASSHKGWEANSAVTLQMKASGPTSAKPISVYSFLHKIADQYPTQKALAVKRDGDWKYWTYEEYFRDSCTIARAFIKLGLEQHGGVCIMGFNAPEWLLANFGGIFAGGITAGVYTTNSPEACLHLAKDCRAQIIVVENDKYLEKFLAIKQQLPELKALIQWSGTPTAPGALSWQELLQLGYDEPEEPLQERLKRMAVNQCCTLIYTSGTTGPPKGVMCSHDNLTWTGQQYGLFTFDLKICEERFVSYLPLSHLAAQMTEIYMAVSIAATIYFALPDALKGSLGVTMKEVQPTGFLGVPRVWEKIHEKMVEAGRSSGGLTLLAAGWAKYHGLNYYKALQAGRSLSWYEWLQYNLARTLVLNRVKEALGLYHAHNFVSGSAPIGLDVLEFFQSLDMPIMEGYGLSESLSIGTMGLLKTGYFKPGTVGKVLSELTSMKLRPSDMANKKQEGEGEICFKGRNVFMGYLNLPDKTHETIDDDGWLASGDLGWLDADGFLHISGRVKELVITAGGENIPPVIIEECIKKELPILSNAMVIGDRRKFLSILLTVKCHMDETTGAPLETLASPVRSWCSERGLQIATVAQFKKASEDRRGLVAQAIQAAIDKYNRDHAISNAQKVQR</sequence>
<dbReference type="EC" id="6.2.1.3" evidence="4"/>
<name>A0A8B7P2L9_HYAAZ</name>
<evidence type="ECO:0000259" key="5">
    <source>
        <dbReference type="Pfam" id="PF00501"/>
    </source>
</evidence>
<dbReference type="PROSITE" id="PS00455">
    <property type="entry name" value="AMP_BINDING"/>
    <property type="match status" value="1"/>
</dbReference>
<dbReference type="GO" id="GO:0005783">
    <property type="term" value="C:endoplasmic reticulum"/>
    <property type="evidence" value="ECO:0007669"/>
    <property type="project" value="TreeGrafter"/>
</dbReference>
<evidence type="ECO:0000256" key="1">
    <source>
        <dbReference type="ARBA" id="ARBA00022598"/>
    </source>
</evidence>
<evidence type="ECO:0000313" key="7">
    <source>
        <dbReference type="RefSeq" id="XP_018019281.1"/>
    </source>
</evidence>
<evidence type="ECO:0000256" key="3">
    <source>
        <dbReference type="ARBA" id="ARBA00023098"/>
    </source>
</evidence>
<keyword evidence="2" id="KW-0276">Fatty acid metabolism</keyword>
<dbReference type="GO" id="GO:0016020">
    <property type="term" value="C:membrane"/>
    <property type="evidence" value="ECO:0007669"/>
    <property type="project" value="TreeGrafter"/>
</dbReference>
<dbReference type="Pfam" id="PF00501">
    <property type="entry name" value="AMP-binding"/>
    <property type="match status" value="1"/>
</dbReference>
<dbReference type="OMA" id="FNRPGPN"/>
<protein>
    <recommendedName>
        <fullName evidence="4">long-chain-fatty-acid--CoA ligase</fullName>
        <ecNumber evidence="4">6.2.1.3</ecNumber>
    </recommendedName>
</protein>